<proteinExistence type="predicted"/>
<feature type="region of interest" description="Disordered" evidence="1">
    <location>
        <begin position="197"/>
        <end position="233"/>
    </location>
</feature>
<protein>
    <submittedName>
        <fullName evidence="2">Uncharacterized protein</fullName>
    </submittedName>
</protein>
<dbReference type="EMBL" id="LR796267">
    <property type="protein sequence ID" value="CAB4132737.1"/>
    <property type="molecule type" value="Genomic_DNA"/>
</dbReference>
<name>A0A6J5LI36_9CAUD</name>
<feature type="region of interest" description="Disordered" evidence="1">
    <location>
        <begin position="1"/>
        <end position="45"/>
    </location>
</feature>
<feature type="compositionally biased region" description="Polar residues" evidence="1">
    <location>
        <begin position="21"/>
        <end position="31"/>
    </location>
</feature>
<gene>
    <name evidence="2" type="ORF">UFOVP248_79</name>
</gene>
<sequence length="261" mass="29777">MAEENIVTPEGNAPAPEDNKPQLSAAEQQAMEQGWVPQDEWEGDPEQWRPAKEFLDRGELFKKIEDQNRTIKEFKRALDDLKGHHAKTRETEYARAIQALKAQKIAALEDGDAAAVVKLDDQIDLVKDEQSKLKQAAFEPQQEQLNPEFTNWVDKNKWYETSQPMRAYADALGRDLAYKGLSPSEVLKEVERQVRDEFPQKFRNANRDKPGAVESSTNKGAKGGNDVALSDDERRVMQRFVRTGVMTEKEYMTELKRIKGA</sequence>
<organism evidence="2">
    <name type="scientific">uncultured Caudovirales phage</name>
    <dbReference type="NCBI Taxonomy" id="2100421"/>
    <lineage>
        <taxon>Viruses</taxon>
        <taxon>Duplodnaviria</taxon>
        <taxon>Heunggongvirae</taxon>
        <taxon>Uroviricota</taxon>
        <taxon>Caudoviricetes</taxon>
        <taxon>Peduoviridae</taxon>
        <taxon>Maltschvirus</taxon>
        <taxon>Maltschvirus maltsch</taxon>
    </lineage>
</organism>
<reference evidence="2" key="1">
    <citation type="submission" date="2020-04" db="EMBL/GenBank/DDBJ databases">
        <authorList>
            <person name="Chiriac C."/>
            <person name="Salcher M."/>
            <person name="Ghai R."/>
            <person name="Kavagutti S V."/>
        </authorList>
    </citation>
    <scope>NUCLEOTIDE SEQUENCE</scope>
</reference>
<feature type="compositionally biased region" description="Basic and acidic residues" evidence="1">
    <location>
        <begin position="197"/>
        <end position="211"/>
    </location>
</feature>
<evidence type="ECO:0000256" key="1">
    <source>
        <dbReference type="SAM" id="MobiDB-lite"/>
    </source>
</evidence>
<evidence type="ECO:0000313" key="2">
    <source>
        <dbReference type="EMBL" id="CAB4132737.1"/>
    </source>
</evidence>
<accession>A0A6J5LI36</accession>